<evidence type="ECO:0000256" key="2">
    <source>
        <dbReference type="ARBA" id="ARBA00016725"/>
    </source>
</evidence>
<comment type="similarity">
    <text evidence="1">Belongs to the CCDC39 family.</text>
</comment>
<dbReference type="GO" id="GO:0005576">
    <property type="term" value="C:extracellular region"/>
    <property type="evidence" value="ECO:0007669"/>
    <property type="project" value="GOC"/>
</dbReference>
<reference evidence="6" key="2">
    <citation type="submission" date="2025-09" db="UniProtKB">
        <authorList>
            <consortium name="Ensembl"/>
        </authorList>
    </citation>
    <scope>IDENTIFICATION</scope>
</reference>
<evidence type="ECO:0000256" key="3">
    <source>
        <dbReference type="ARBA" id="ARBA00023054"/>
    </source>
</evidence>
<evidence type="ECO:0000313" key="6">
    <source>
        <dbReference type="Ensembl" id="ENSCPGP00000019199.1"/>
    </source>
</evidence>
<reference evidence="6" key="1">
    <citation type="submission" date="2025-08" db="UniProtKB">
        <authorList>
            <consortium name="Ensembl"/>
        </authorList>
    </citation>
    <scope>IDENTIFICATION</scope>
</reference>
<organism evidence="6 7">
    <name type="scientific">Calidris pygmaea</name>
    <name type="common">Spoon-billed sandpiper</name>
    <dbReference type="NCBI Taxonomy" id="425635"/>
    <lineage>
        <taxon>Eukaryota</taxon>
        <taxon>Metazoa</taxon>
        <taxon>Chordata</taxon>
        <taxon>Craniata</taxon>
        <taxon>Vertebrata</taxon>
        <taxon>Euteleostomi</taxon>
        <taxon>Archelosauria</taxon>
        <taxon>Archosauria</taxon>
        <taxon>Dinosauria</taxon>
        <taxon>Saurischia</taxon>
        <taxon>Theropoda</taxon>
        <taxon>Coelurosauria</taxon>
        <taxon>Aves</taxon>
        <taxon>Neognathae</taxon>
        <taxon>Neoaves</taxon>
        <taxon>Charadriiformes</taxon>
        <taxon>Scolopacidae</taxon>
        <taxon>Calidris</taxon>
    </lineage>
</organism>
<evidence type="ECO:0000256" key="4">
    <source>
        <dbReference type="ARBA" id="ARBA00045182"/>
    </source>
</evidence>
<comment type="function">
    <text evidence="4">Required for assembly of dynein regulatory complex (DRC) and inner dynein arm (IDA) complexes, which are responsible for ciliary beat regulation, thereby playing a central role in motility in cilia and flagella. Probably acts together with CCDC40 to form a molecular ruler that determines the 96 nanometer (nm) repeat length and arrangements of components in cilia and flagella. Not required for outer dynein arm complexes assembly.</text>
</comment>
<evidence type="ECO:0000256" key="1">
    <source>
        <dbReference type="ARBA" id="ARBA00005805"/>
    </source>
</evidence>
<dbReference type="Ensembl" id="ENSCPGT00000020992.1">
    <property type="protein sequence ID" value="ENSCPGP00000019199.1"/>
    <property type="gene ID" value="ENSCPGG00000013437.1"/>
</dbReference>
<feature type="coiled-coil region" evidence="5">
    <location>
        <begin position="21"/>
        <end position="69"/>
    </location>
</feature>
<sequence>MDSRSAASVLAELRWDDGYAVPVANAENKALEDELQKMQKEKVNLQNELADLEERTEAMTSHLKNVRQEFSFTQVNRCLEQIRWTRQTFLQLVSPGYFASSVRDLSGLYPSTSTGNKS</sequence>
<accession>A0A8C3K745</accession>
<evidence type="ECO:0000313" key="7">
    <source>
        <dbReference type="Proteomes" id="UP000694419"/>
    </source>
</evidence>
<dbReference type="PANTHER" id="PTHR18962">
    <property type="entry name" value="COILED-COIL DOMAIN-CONTAINING PROTEIN 39"/>
    <property type="match status" value="1"/>
</dbReference>
<dbReference type="GO" id="GO:0060287">
    <property type="term" value="P:epithelial cilium movement involved in determination of left/right asymmetry"/>
    <property type="evidence" value="ECO:0007669"/>
    <property type="project" value="TreeGrafter"/>
</dbReference>
<proteinExistence type="inferred from homology"/>
<protein>
    <recommendedName>
        <fullName evidence="2">Coiled-coil domain-containing protein 39</fullName>
    </recommendedName>
</protein>
<dbReference type="PANTHER" id="PTHR18962:SF0">
    <property type="entry name" value="COILED-COIL DOMAIN-CONTAINING PROTEIN 39"/>
    <property type="match status" value="1"/>
</dbReference>
<name>A0A8C3K745_9CHAR</name>
<keyword evidence="7" id="KW-1185">Reference proteome</keyword>
<dbReference type="GO" id="GO:0005930">
    <property type="term" value="C:axoneme"/>
    <property type="evidence" value="ECO:0007669"/>
    <property type="project" value="InterPro"/>
</dbReference>
<dbReference type="GO" id="GO:0036159">
    <property type="term" value="P:inner dynein arm assembly"/>
    <property type="evidence" value="ECO:0007669"/>
    <property type="project" value="InterPro"/>
</dbReference>
<keyword evidence="3 5" id="KW-0175">Coiled coil</keyword>
<evidence type="ECO:0000256" key="5">
    <source>
        <dbReference type="SAM" id="Coils"/>
    </source>
</evidence>
<dbReference type="GO" id="GO:0060285">
    <property type="term" value="P:cilium-dependent cell motility"/>
    <property type="evidence" value="ECO:0007669"/>
    <property type="project" value="TreeGrafter"/>
</dbReference>
<dbReference type="Proteomes" id="UP000694419">
    <property type="component" value="Unplaced"/>
</dbReference>
<dbReference type="AlphaFoldDB" id="A0A8C3K745"/>
<dbReference type="InterPro" id="IPR033290">
    <property type="entry name" value="CCDC39"/>
</dbReference>